<dbReference type="AlphaFoldDB" id="A0A6M2EJ98"/>
<proteinExistence type="predicted"/>
<name>A0A6M2EJ98_9ROSI</name>
<accession>A0A6M2EJ98</accession>
<protein>
    <submittedName>
        <fullName evidence="1">Uncharacterized protein</fullName>
    </submittedName>
</protein>
<organism evidence="1">
    <name type="scientific">Populus davidiana</name>
    <dbReference type="NCBI Taxonomy" id="266767"/>
    <lineage>
        <taxon>Eukaryota</taxon>
        <taxon>Viridiplantae</taxon>
        <taxon>Streptophyta</taxon>
        <taxon>Embryophyta</taxon>
        <taxon>Tracheophyta</taxon>
        <taxon>Spermatophyta</taxon>
        <taxon>Magnoliopsida</taxon>
        <taxon>eudicotyledons</taxon>
        <taxon>Gunneridae</taxon>
        <taxon>Pentapetalae</taxon>
        <taxon>rosids</taxon>
        <taxon>fabids</taxon>
        <taxon>Malpighiales</taxon>
        <taxon>Salicaceae</taxon>
        <taxon>Saliceae</taxon>
        <taxon>Populus</taxon>
    </lineage>
</organism>
<reference evidence="1" key="1">
    <citation type="submission" date="2020-03" db="EMBL/GenBank/DDBJ databases">
        <authorList>
            <person name="Zhang R."/>
        </authorList>
    </citation>
    <scope>NUCLEOTIDE SEQUENCE</scope>
</reference>
<evidence type="ECO:0000313" key="1">
    <source>
        <dbReference type="EMBL" id="NUU85320.1"/>
    </source>
</evidence>
<dbReference type="EMBL" id="GILB01004987">
    <property type="protein sequence ID" value="NUU85320.1"/>
    <property type="molecule type" value="Transcribed_RNA"/>
</dbReference>
<sequence length="107" mass="12461">MNGNLRQNHSQSLTRLCKEIEQGWKCSCYGHAIQNRYHHTGQYCSNYFFNCSYQESQKKYPSRRKHATQISLMHPSMHFQSSSLLTLLGLASQMPKALAKRIVQDPR</sequence>